<organism evidence="8 9">
    <name type="scientific">Chitinophaga cymbidii</name>
    <dbReference type="NCBI Taxonomy" id="1096750"/>
    <lineage>
        <taxon>Bacteria</taxon>
        <taxon>Pseudomonadati</taxon>
        <taxon>Bacteroidota</taxon>
        <taxon>Chitinophagia</taxon>
        <taxon>Chitinophagales</taxon>
        <taxon>Chitinophagaceae</taxon>
        <taxon>Chitinophaga</taxon>
    </lineage>
</organism>
<evidence type="ECO:0000256" key="3">
    <source>
        <dbReference type="ARBA" id="ARBA00022729"/>
    </source>
</evidence>
<comment type="similarity">
    <text evidence="2">Belongs to the SusD family.</text>
</comment>
<reference evidence="8 9" key="1">
    <citation type="submission" date="2019-07" db="EMBL/GenBank/DDBJ databases">
        <title>Whole genome shotgun sequence of Chitinophaga cymbidii NBRC 109752.</title>
        <authorList>
            <person name="Hosoyama A."/>
            <person name="Uohara A."/>
            <person name="Ohji S."/>
            <person name="Ichikawa N."/>
        </authorList>
    </citation>
    <scope>NUCLEOTIDE SEQUENCE [LARGE SCALE GENOMIC DNA]</scope>
    <source>
        <strain evidence="8 9">NBRC 109752</strain>
    </source>
</reference>
<comment type="subcellular location">
    <subcellularLocation>
        <location evidence="1">Cell outer membrane</location>
    </subcellularLocation>
</comment>
<dbReference type="EMBL" id="BKAU01000001">
    <property type="protein sequence ID" value="GEP94751.1"/>
    <property type="molecule type" value="Genomic_DNA"/>
</dbReference>
<dbReference type="Proteomes" id="UP000321436">
    <property type="component" value="Unassembled WGS sequence"/>
</dbReference>
<gene>
    <name evidence="8" type="ORF">CCY01nite_10110</name>
</gene>
<dbReference type="Pfam" id="PF14322">
    <property type="entry name" value="SusD-like_3"/>
    <property type="match status" value="1"/>
</dbReference>
<evidence type="ECO:0000256" key="5">
    <source>
        <dbReference type="ARBA" id="ARBA00023237"/>
    </source>
</evidence>
<dbReference type="OrthoDB" id="618454at2"/>
<dbReference type="InterPro" id="IPR012944">
    <property type="entry name" value="SusD_RagB_dom"/>
</dbReference>
<feature type="domain" description="SusD-like N-terminal" evidence="7">
    <location>
        <begin position="91"/>
        <end position="227"/>
    </location>
</feature>
<protein>
    <submittedName>
        <fullName evidence="8">Membrane protein</fullName>
    </submittedName>
</protein>
<sequence length="508" mass="57325">MQHSTLRYTILALTAVLVSSGCGKNFLEQDIPGRAPLEGYYKTDADAMTATFAVYDLLQAEYNWGWGSPLMVKTLPSDESNAGGNGPADQPNYQALDNFTFESQNQAVLWVWRVNYYGIYRANQVIHRVTGGTPLQQRLVAECKVLRAYYHFELASLWGDVPLITELLQPEDYTTTPRTPRAEVYAQLEKDLLEAIPLLPLKSQMAPADKFRVSKGAAQALLGKVYLFQEKWPQAHAAFNDVIMSHEYDLENNFAAVFSNAGEFGIESVFEVPFSSKRNYDWGNFPWGPFRQIESNIHIQLMGPRSDFYTKAPGDSLLAGWGFNLPKPKLYNAYVAAGDVERRKATVMSEAELKAAGGNWTAPTAWDYEGYFQRKYGAFSTSTNGPVNDLNFGNNYRLIRYADVLLMAAEAYYRDNKETEARAELKKVRLRAKLPEITASGTALFDAIVNERFLELAFEGHRYLDLVRWGRAETELGPLGFKTKKYELFPIPNEDVRVGNLSQNQGYN</sequence>
<evidence type="ECO:0000313" key="8">
    <source>
        <dbReference type="EMBL" id="GEP94751.1"/>
    </source>
</evidence>
<evidence type="ECO:0000313" key="9">
    <source>
        <dbReference type="Proteomes" id="UP000321436"/>
    </source>
</evidence>
<dbReference type="Pfam" id="PF07980">
    <property type="entry name" value="SusD_RagB"/>
    <property type="match status" value="1"/>
</dbReference>
<dbReference type="InterPro" id="IPR011990">
    <property type="entry name" value="TPR-like_helical_dom_sf"/>
</dbReference>
<proteinExistence type="inferred from homology"/>
<evidence type="ECO:0000259" key="7">
    <source>
        <dbReference type="Pfam" id="PF14322"/>
    </source>
</evidence>
<dbReference type="InterPro" id="IPR033985">
    <property type="entry name" value="SusD-like_N"/>
</dbReference>
<feature type="domain" description="RagB/SusD" evidence="6">
    <location>
        <begin position="350"/>
        <end position="476"/>
    </location>
</feature>
<dbReference type="AlphaFoldDB" id="A0A512RGC3"/>
<dbReference type="SUPFAM" id="SSF48452">
    <property type="entry name" value="TPR-like"/>
    <property type="match status" value="1"/>
</dbReference>
<comment type="caution">
    <text evidence="8">The sequence shown here is derived from an EMBL/GenBank/DDBJ whole genome shotgun (WGS) entry which is preliminary data.</text>
</comment>
<evidence type="ECO:0000256" key="4">
    <source>
        <dbReference type="ARBA" id="ARBA00023136"/>
    </source>
</evidence>
<evidence type="ECO:0000256" key="2">
    <source>
        <dbReference type="ARBA" id="ARBA00006275"/>
    </source>
</evidence>
<dbReference type="CDD" id="cd08977">
    <property type="entry name" value="SusD"/>
    <property type="match status" value="1"/>
</dbReference>
<dbReference type="GO" id="GO:0009279">
    <property type="term" value="C:cell outer membrane"/>
    <property type="evidence" value="ECO:0007669"/>
    <property type="project" value="UniProtKB-SubCell"/>
</dbReference>
<keyword evidence="5" id="KW-0998">Cell outer membrane</keyword>
<keyword evidence="3" id="KW-0732">Signal</keyword>
<keyword evidence="4" id="KW-0472">Membrane</keyword>
<dbReference type="RefSeq" id="WP_146858414.1">
    <property type="nucleotide sequence ID" value="NZ_BKAU01000001.1"/>
</dbReference>
<dbReference type="PROSITE" id="PS51257">
    <property type="entry name" value="PROKAR_LIPOPROTEIN"/>
    <property type="match status" value="1"/>
</dbReference>
<evidence type="ECO:0000256" key="1">
    <source>
        <dbReference type="ARBA" id="ARBA00004442"/>
    </source>
</evidence>
<name>A0A512RGC3_9BACT</name>
<keyword evidence="9" id="KW-1185">Reference proteome</keyword>
<accession>A0A512RGC3</accession>
<evidence type="ECO:0000259" key="6">
    <source>
        <dbReference type="Pfam" id="PF07980"/>
    </source>
</evidence>
<dbReference type="Gene3D" id="1.25.40.390">
    <property type="match status" value="1"/>
</dbReference>